<evidence type="ECO:0000313" key="1">
    <source>
        <dbReference type="EMBL" id="CAD8164701.1"/>
    </source>
</evidence>
<name>A0A8S1UHP5_9CILI</name>
<dbReference type="AlphaFoldDB" id="A0A8S1UHP5"/>
<reference evidence="1" key="1">
    <citation type="submission" date="2021-01" db="EMBL/GenBank/DDBJ databases">
        <authorList>
            <consortium name="Genoscope - CEA"/>
            <person name="William W."/>
        </authorList>
    </citation>
    <scope>NUCLEOTIDE SEQUENCE</scope>
</reference>
<sequence>MNIQFQLDINIYYLFNTQSSKPVVKNPYSKQQLQQNQLTIFQQEQLSIKIRRRVVSINGRAPIESKRLANERKYSIQHNQQEKYHGQSYQYNTPMNFMSQDTTFDKIANISKIRFNEKQVVKNQF</sequence>
<evidence type="ECO:0000313" key="2">
    <source>
        <dbReference type="Proteomes" id="UP000689195"/>
    </source>
</evidence>
<comment type="caution">
    <text evidence="1">The sequence shown here is derived from an EMBL/GenBank/DDBJ whole genome shotgun (WGS) entry which is preliminary data.</text>
</comment>
<proteinExistence type="predicted"/>
<gene>
    <name evidence="1" type="ORF">PPENT_87.1.T0410165</name>
</gene>
<keyword evidence="2" id="KW-1185">Reference proteome</keyword>
<dbReference type="Proteomes" id="UP000689195">
    <property type="component" value="Unassembled WGS sequence"/>
</dbReference>
<accession>A0A8S1UHP5</accession>
<organism evidence="1 2">
    <name type="scientific">Paramecium pentaurelia</name>
    <dbReference type="NCBI Taxonomy" id="43138"/>
    <lineage>
        <taxon>Eukaryota</taxon>
        <taxon>Sar</taxon>
        <taxon>Alveolata</taxon>
        <taxon>Ciliophora</taxon>
        <taxon>Intramacronucleata</taxon>
        <taxon>Oligohymenophorea</taxon>
        <taxon>Peniculida</taxon>
        <taxon>Parameciidae</taxon>
        <taxon>Paramecium</taxon>
    </lineage>
</organism>
<dbReference type="EMBL" id="CAJJDO010000041">
    <property type="protein sequence ID" value="CAD8164701.1"/>
    <property type="molecule type" value="Genomic_DNA"/>
</dbReference>
<protein>
    <submittedName>
        <fullName evidence="1">Uncharacterized protein</fullName>
    </submittedName>
</protein>